<dbReference type="HOGENOM" id="CLU_009834_7_2_11"/>
<dbReference type="Proteomes" id="UP000001918">
    <property type="component" value="Chromosome"/>
</dbReference>
<gene>
    <name evidence="2" type="ordered locus">Tcur_2808</name>
</gene>
<comment type="similarity">
    <text evidence="1">Belongs to the enoyl-CoA hydratase/isomerase family.</text>
</comment>
<dbReference type="PANTHER" id="PTHR43802:SF1">
    <property type="entry name" value="IP11341P-RELATED"/>
    <property type="match status" value="1"/>
</dbReference>
<dbReference type="EMBL" id="CP001738">
    <property type="protein sequence ID" value="ACY98353.1"/>
    <property type="molecule type" value="Genomic_DNA"/>
</dbReference>
<dbReference type="PANTHER" id="PTHR43802">
    <property type="entry name" value="ENOYL-COA HYDRATASE"/>
    <property type="match status" value="1"/>
</dbReference>
<dbReference type="CDD" id="cd06558">
    <property type="entry name" value="crotonase-like"/>
    <property type="match status" value="1"/>
</dbReference>
<dbReference type="InterPro" id="IPR001753">
    <property type="entry name" value="Enoyl-CoA_hydra/iso"/>
</dbReference>
<dbReference type="KEGG" id="tcu:Tcur_2808"/>
<keyword evidence="3" id="KW-1185">Reference proteome</keyword>
<sequence length="262" mass="28241">MENTEETVLVRQERSVAVVTLNRPQVLNAMTKQMAMEYAHALREADADPQVRAIVVTGAGRGFCAGADLAILNQGPQAIRTFLPPAEDLPHLALRLRTPVIAAVNGPVAGIGFAYMLGSDVRFAARGVKMTTSFSRLGLVAEYGLSWLLPRLIGASRAMELLLSGRTLDAEEAERIGLVHRVVEPERLLAEAVDYAADLASGCSPHSLATIKAQVWADLERGHDEALAETLKLMDASFDGPDLAEALAARREKRPPVFAPLQ</sequence>
<dbReference type="InterPro" id="IPR029045">
    <property type="entry name" value="ClpP/crotonase-like_dom_sf"/>
</dbReference>
<dbReference type="RefSeq" id="WP_012853137.1">
    <property type="nucleotide sequence ID" value="NC_013510.1"/>
</dbReference>
<organism evidence="2 3">
    <name type="scientific">Thermomonospora curvata (strain ATCC 19995 / DSM 43183 / JCM 3096 / KCTC 9072 / NBRC 15933 / NCIMB 10081 / Henssen B9)</name>
    <dbReference type="NCBI Taxonomy" id="471852"/>
    <lineage>
        <taxon>Bacteria</taxon>
        <taxon>Bacillati</taxon>
        <taxon>Actinomycetota</taxon>
        <taxon>Actinomycetes</taxon>
        <taxon>Streptosporangiales</taxon>
        <taxon>Thermomonosporaceae</taxon>
        <taxon>Thermomonospora</taxon>
    </lineage>
</organism>
<evidence type="ECO:0000256" key="1">
    <source>
        <dbReference type="ARBA" id="ARBA00005254"/>
    </source>
</evidence>
<keyword evidence="2" id="KW-0413">Isomerase</keyword>
<dbReference type="OrthoDB" id="9777711at2"/>
<dbReference type="Pfam" id="PF00378">
    <property type="entry name" value="ECH_1"/>
    <property type="match status" value="1"/>
</dbReference>
<dbReference type="Gene3D" id="3.90.226.10">
    <property type="entry name" value="2-enoyl-CoA Hydratase, Chain A, domain 1"/>
    <property type="match status" value="1"/>
</dbReference>
<proteinExistence type="inferred from homology"/>
<protein>
    <submittedName>
        <fullName evidence="2">Enoyl-CoA hydratase/isomerase</fullName>
    </submittedName>
</protein>
<reference evidence="2 3" key="1">
    <citation type="journal article" date="2011" name="Stand. Genomic Sci.">
        <title>Complete genome sequence of Thermomonospora curvata type strain (B9).</title>
        <authorList>
            <person name="Chertkov O."/>
            <person name="Sikorski J."/>
            <person name="Nolan M."/>
            <person name="Lapidus A."/>
            <person name="Lucas S."/>
            <person name="Del Rio T.G."/>
            <person name="Tice H."/>
            <person name="Cheng J.F."/>
            <person name="Goodwin L."/>
            <person name="Pitluck S."/>
            <person name="Liolios K."/>
            <person name="Ivanova N."/>
            <person name="Mavromatis K."/>
            <person name="Mikhailova N."/>
            <person name="Ovchinnikova G."/>
            <person name="Pati A."/>
            <person name="Chen A."/>
            <person name="Palaniappan K."/>
            <person name="Djao O.D."/>
            <person name="Land M."/>
            <person name="Hauser L."/>
            <person name="Chang Y.J."/>
            <person name="Jeffries C.D."/>
            <person name="Brettin T."/>
            <person name="Han C."/>
            <person name="Detter J.C."/>
            <person name="Rohde M."/>
            <person name="Goker M."/>
            <person name="Woyke T."/>
            <person name="Bristow J."/>
            <person name="Eisen J.A."/>
            <person name="Markowitz V."/>
            <person name="Hugenholtz P."/>
            <person name="Klenk H.P."/>
            <person name="Kyrpides N.C."/>
        </authorList>
    </citation>
    <scope>NUCLEOTIDE SEQUENCE [LARGE SCALE GENOMIC DNA]</scope>
    <source>
        <strain evidence="3">ATCC 19995 / DSM 43183 / JCM 3096 / KCTC 9072 / NBRC 15933 / NCIMB 10081 / Henssen B9</strain>
    </source>
</reference>
<dbReference type="STRING" id="471852.Tcur_2808"/>
<dbReference type="eggNOG" id="COG1024">
    <property type="taxonomic scope" value="Bacteria"/>
</dbReference>
<accession>D1A6U9</accession>
<name>D1A6U9_THECD</name>
<dbReference type="AlphaFoldDB" id="D1A6U9"/>
<dbReference type="GO" id="GO:0016853">
    <property type="term" value="F:isomerase activity"/>
    <property type="evidence" value="ECO:0007669"/>
    <property type="project" value="UniProtKB-KW"/>
</dbReference>
<dbReference type="SUPFAM" id="SSF52096">
    <property type="entry name" value="ClpP/crotonase"/>
    <property type="match status" value="1"/>
</dbReference>
<evidence type="ECO:0000313" key="3">
    <source>
        <dbReference type="Proteomes" id="UP000001918"/>
    </source>
</evidence>
<evidence type="ECO:0000313" key="2">
    <source>
        <dbReference type="EMBL" id="ACY98353.1"/>
    </source>
</evidence>